<feature type="domain" description="Ig-like" evidence="4">
    <location>
        <begin position="33"/>
        <end position="108"/>
    </location>
</feature>
<evidence type="ECO:0000256" key="3">
    <source>
        <dbReference type="SAM" id="SignalP"/>
    </source>
</evidence>
<dbReference type="PANTHER" id="PTHR23268">
    <property type="entry name" value="T-CELL RECEPTOR BETA CHAIN"/>
    <property type="match status" value="1"/>
</dbReference>
<dbReference type="OMA" id="PATHSCE"/>
<dbReference type="InterPro" id="IPR013106">
    <property type="entry name" value="Ig_V-set"/>
</dbReference>
<dbReference type="Gene3D" id="2.60.40.10">
    <property type="entry name" value="Immunoglobulins"/>
    <property type="match status" value="1"/>
</dbReference>
<dbReference type="InterPro" id="IPR013783">
    <property type="entry name" value="Ig-like_fold"/>
</dbReference>
<feature type="signal peptide" evidence="3">
    <location>
        <begin position="1"/>
        <end position="18"/>
    </location>
</feature>
<dbReference type="SUPFAM" id="SSF48726">
    <property type="entry name" value="Immunoglobulin"/>
    <property type="match status" value="1"/>
</dbReference>
<keyword evidence="2" id="KW-0391">Immunity</keyword>
<dbReference type="GO" id="GO:0007166">
    <property type="term" value="P:cell surface receptor signaling pathway"/>
    <property type="evidence" value="ECO:0007669"/>
    <property type="project" value="TreeGrafter"/>
</dbReference>
<dbReference type="PANTHER" id="PTHR23268:SF31">
    <property type="entry name" value="T CELL RECEPTOR BETA VARIABLE 30"/>
    <property type="match status" value="1"/>
</dbReference>
<dbReference type="Ensembl" id="ENSBMST00010026682.1">
    <property type="protein sequence ID" value="ENSBMSP00010024219.1"/>
    <property type="gene ID" value="ENSBMSG00010017618.1"/>
</dbReference>
<dbReference type="PROSITE" id="PS50835">
    <property type="entry name" value="IG_LIKE"/>
    <property type="match status" value="1"/>
</dbReference>
<dbReference type="Pfam" id="PF07686">
    <property type="entry name" value="V-set"/>
    <property type="match status" value="1"/>
</dbReference>
<dbReference type="CDD" id="cd00099">
    <property type="entry name" value="IgV"/>
    <property type="match status" value="1"/>
</dbReference>
<dbReference type="InterPro" id="IPR036179">
    <property type="entry name" value="Ig-like_dom_sf"/>
</dbReference>
<dbReference type="GO" id="GO:0005886">
    <property type="term" value="C:plasma membrane"/>
    <property type="evidence" value="ECO:0007669"/>
    <property type="project" value="TreeGrafter"/>
</dbReference>
<proteinExistence type="predicted"/>
<dbReference type="InterPro" id="IPR007110">
    <property type="entry name" value="Ig-like_dom"/>
</dbReference>
<organism evidence="5">
    <name type="scientific">Balaenoptera musculus</name>
    <name type="common">Blue whale</name>
    <dbReference type="NCBI Taxonomy" id="9771"/>
    <lineage>
        <taxon>Eukaryota</taxon>
        <taxon>Metazoa</taxon>
        <taxon>Chordata</taxon>
        <taxon>Craniata</taxon>
        <taxon>Vertebrata</taxon>
        <taxon>Euteleostomi</taxon>
        <taxon>Mammalia</taxon>
        <taxon>Eutheria</taxon>
        <taxon>Laurasiatheria</taxon>
        <taxon>Artiodactyla</taxon>
        <taxon>Whippomorpha</taxon>
        <taxon>Cetacea</taxon>
        <taxon>Mysticeti</taxon>
        <taxon>Balaenopteridae</taxon>
        <taxon>Balaenoptera</taxon>
    </lineage>
</organism>
<dbReference type="GO" id="GO:0002376">
    <property type="term" value="P:immune system process"/>
    <property type="evidence" value="ECO:0007669"/>
    <property type="project" value="UniProtKB-KW"/>
</dbReference>
<keyword evidence="1 3" id="KW-0732">Signal</keyword>
<dbReference type="InterPro" id="IPR050413">
    <property type="entry name" value="TCR_beta_variable"/>
</dbReference>
<evidence type="ECO:0000256" key="1">
    <source>
        <dbReference type="ARBA" id="ARBA00022729"/>
    </source>
</evidence>
<name>A0A8C0DPZ2_BALMU</name>
<dbReference type="GeneTree" id="ENSGT00440000034680"/>
<feature type="chain" id="PRO_5034325556" evidence="3">
    <location>
        <begin position="19"/>
        <end position="157"/>
    </location>
</feature>
<dbReference type="AlphaFoldDB" id="A0A8C0DPZ2"/>
<protein>
    <submittedName>
        <fullName evidence="5">T cell receptor beta variable 30</fullName>
    </submittedName>
</protein>
<evidence type="ECO:0000256" key="2">
    <source>
        <dbReference type="ARBA" id="ARBA00022859"/>
    </source>
</evidence>
<reference evidence="5" key="1">
    <citation type="submission" date="2023-09" db="UniProtKB">
        <authorList>
            <consortium name="Ensembl"/>
        </authorList>
    </citation>
    <scope>IDENTIFICATION</scope>
</reference>
<evidence type="ECO:0000313" key="5">
    <source>
        <dbReference type="Ensembl" id="ENSBMSP00010024219.1"/>
    </source>
</evidence>
<gene>
    <name evidence="5" type="primary">TRBV30</name>
</gene>
<accession>A0A8C0DPZ2</accession>
<evidence type="ECO:0000259" key="4">
    <source>
        <dbReference type="PROSITE" id="PS50835"/>
    </source>
</evidence>
<sequence length="157" mass="17346">TPCCLLALLLGTFLGVRAQTIRQWPLIRVHPAGSPLSLECTVKGASSPSLYWYRQAAGGTLQLLFYSVGVGQIDSEEPQNFEASRPQDDLFILSSKKLLLSDSGFYLCAWSLTLSWVGQTSVQKPQPLPSPHHLLQESSFRGWAEDVCHRLSDCQPT</sequence>